<organism evidence="1 2">
    <name type="scientific">Corchorus capsularis</name>
    <name type="common">Jute</name>
    <dbReference type="NCBI Taxonomy" id="210143"/>
    <lineage>
        <taxon>Eukaryota</taxon>
        <taxon>Viridiplantae</taxon>
        <taxon>Streptophyta</taxon>
        <taxon>Embryophyta</taxon>
        <taxon>Tracheophyta</taxon>
        <taxon>Spermatophyta</taxon>
        <taxon>Magnoliopsida</taxon>
        <taxon>eudicotyledons</taxon>
        <taxon>Gunneridae</taxon>
        <taxon>Pentapetalae</taxon>
        <taxon>rosids</taxon>
        <taxon>malvids</taxon>
        <taxon>Malvales</taxon>
        <taxon>Malvaceae</taxon>
        <taxon>Grewioideae</taxon>
        <taxon>Apeibeae</taxon>
        <taxon>Corchorus</taxon>
    </lineage>
</organism>
<evidence type="ECO:0000313" key="2">
    <source>
        <dbReference type="Proteomes" id="UP000188268"/>
    </source>
</evidence>
<proteinExistence type="predicted"/>
<gene>
    <name evidence="1" type="ORF">CCACVL1_08773</name>
</gene>
<sequence length="26" mass="3159">KQVLEENQSLMLDKEKLLKEQDEKNQ</sequence>
<accession>A0A1R3IYY6</accession>
<dbReference type="Gramene" id="OMO87774">
    <property type="protein sequence ID" value="OMO87774"/>
    <property type="gene ID" value="CCACVL1_08773"/>
</dbReference>
<dbReference type="Proteomes" id="UP000188268">
    <property type="component" value="Unassembled WGS sequence"/>
</dbReference>
<evidence type="ECO:0000313" key="1">
    <source>
        <dbReference type="EMBL" id="OMO87774.1"/>
    </source>
</evidence>
<feature type="non-terminal residue" evidence="1">
    <location>
        <position position="1"/>
    </location>
</feature>
<keyword evidence="2" id="KW-1185">Reference proteome</keyword>
<dbReference type="AlphaFoldDB" id="A0A1R3IYY6"/>
<dbReference type="EMBL" id="AWWV01009156">
    <property type="protein sequence ID" value="OMO87774.1"/>
    <property type="molecule type" value="Genomic_DNA"/>
</dbReference>
<protein>
    <submittedName>
        <fullName evidence="1">Uncharacterized protein</fullName>
    </submittedName>
</protein>
<name>A0A1R3IYY6_COCAP</name>
<comment type="caution">
    <text evidence="1">The sequence shown here is derived from an EMBL/GenBank/DDBJ whole genome shotgun (WGS) entry which is preliminary data.</text>
</comment>
<reference evidence="1 2" key="1">
    <citation type="submission" date="2013-09" db="EMBL/GenBank/DDBJ databases">
        <title>Corchorus capsularis genome sequencing.</title>
        <authorList>
            <person name="Alam M."/>
            <person name="Haque M.S."/>
            <person name="Islam M.S."/>
            <person name="Emdad E.M."/>
            <person name="Islam M.M."/>
            <person name="Ahmed B."/>
            <person name="Halim A."/>
            <person name="Hossen Q.M.M."/>
            <person name="Hossain M.Z."/>
            <person name="Ahmed R."/>
            <person name="Khan M.M."/>
            <person name="Islam R."/>
            <person name="Rashid M.M."/>
            <person name="Khan S.A."/>
            <person name="Rahman M.S."/>
            <person name="Alam M."/>
        </authorList>
    </citation>
    <scope>NUCLEOTIDE SEQUENCE [LARGE SCALE GENOMIC DNA]</scope>
    <source>
        <strain evidence="2">cv. CVL-1</strain>
        <tissue evidence="1">Whole seedling</tissue>
    </source>
</reference>